<evidence type="ECO:0000313" key="2">
    <source>
        <dbReference type="Proteomes" id="UP000541444"/>
    </source>
</evidence>
<organism evidence="1 2">
    <name type="scientific">Kingdonia uniflora</name>
    <dbReference type="NCBI Taxonomy" id="39325"/>
    <lineage>
        <taxon>Eukaryota</taxon>
        <taxon>Viridiplantae</taxon>
        <taxon>Streptophyta</taxon>
        <taxon>Embryophyta</taxon>
        <taxon>Tracheophyta</taxon>
        <taxon>Spermatophyta</taxon>
        <taxon>Magnoliopsida</taxon>
        <taxon>Ranunculales</taxon>
        <taxon>Circaeasteraceae</taxon>
        <taxon>Kingdonia</taxon>
    </lineage>
</organism>
<gene>
    <name evidence="1" type="ORF">GIB67_000619</name>
</gene>
<dbReference type="EMBL" id="JACGCM010000859">
    <property type="protein sequence ID" value="KAF6165035.1"/>
    <property type="molecule type" value="Genomic_DNA"/>
</dbReference>
<protein>
    <submittedName>
        <fullName evidence="1">Uncharacterized protein</fullName>
    </submittedName>
</protein>
<dbReference type="Proteomes" id="UP000541444">
    <property type="component" value="Unassembled WGS sequence"/>
</dbReference>
<comment type="caution">
    <text evidence="1">The sequence shown here is derived from an EMBL/GenBank/DDBJ whole genome shotgun (WGS) entry which is preliminary data.</text>
</comment>
<feature type="non-terminal residue" evidence="1">
    <location>
        <position position="1"/>
    </location>
</feature>
<proteinExistence type="predicted"/>
<evidence type="ECO:0000313" key="1">
    <source>
        <dbReference type="EMBL" id="KAF6165035.1"/>
    </source>
</evidence>
<keyword evidence="2" id="KW-1185">Reference proteome</keyword>
<accession>A0A7J7NCZ4</accession>
<name>A0A7J7NCZ4_9MAGN</name>
<reference evidence="1 2" key="1">
    <citation type="journal article" date="2020" name="IScience">
        <title>Genome Sequencing of the Endangered Kingdonia uniflora (Circaeasteraceae, Ranunculales) Reveals Potential Mechanisms of Evolutionary Specialization.</title>
        <authorList>
            <person name="Sun Y."/>
            <person name="Deng T."/>
            <person name="Zhang A."/>
            <person name="Moore M.J."/>
            <person name="Landis J.B."/>
            <person name="Lin N."/>
            <person name="Zhang H."/>
            <person name="Zhang X."/>
            <person name="Huang J."/>
            <person name="Zhang X."/>
            <person name="Sun H."/>
            <person name="Wang H."/>
        </authorList>
    </citation>
    <scope>NUCLEOTIDE SEQUENCE [LARGE SCALE GENOMIC DNA]</scope>
    <source>
        <strain evidence="1">TB1705</strain>
        <tissue evidence="1">Leaf</tissue>
    </source>
</reference>
<sequence length="99" mass="11124">LRARPSLPLGYNINPYPPIGPSVRAQAGLRSGPTLMISIKIKLNTKNRHHHIKIIEYYSISFDKNTNQFIIYNEKHERGIYALLIYSVAGLSVGGFNEG</sequence>
<dbReference type="AlphaFoldDB" id="A0A7J7NCZ4"/>